<evidence type="ECO:0000256" key="7">
    <source>
        <dbReference type="ARBA" id="ARBA00022989"/>
    </source>
</evidence>
<evidence type="ECO:0000256" key="8">
    <source>
        <dbReference type="ARBA" id="ARBA00023034"/>
    </source>
</evidence>
<name>A0A061B1F3_CYBFA</name>
<feature type="compositionally biased region" description="Basic and acidic residues" evidence="13">
    <location>
        <begin position="92"/>
        <end position="106"/>
    </location>
</feature>
<keyword evidence="9 12" id="KW-0472">Membrane</keyword>
<keyword evidence="3 12" id="KW-0813">Transport</keyword>
<sequence length="227" mass="25707">MNSVYNHAVKQIAGIRKDMASFESNLSTSPLSIQGSIAASLTQLGRTIDDYEAFSKNETDEVKLEKANNRIRNFRTEISELRKKFQELKSKRDELTQEANRSELMRRHTSTQQNTASDNPFSSSGSTNGSGMSQAEGMYKEHQSLSRGNAMLDDILEMGHASFDQLVESNQILKDMQVKLTGTLGTLGVSQETIRTITKVAKTDKFIFYSGAFTLFFLIYLFWRWMK</sequence>
<dbReference type="VEuPathDB" id="FungiDB:BON22_2050"/>
<dbReference type="GO" id="GO:0005789">
    <property type="term" value="C:endoplasmic reticulum membrane"/>
    <property type="evidence" value="ECO:0007669"/>
    <property type="project" value="UniProtKB-SubCell"/>
</dbReference>
<keyword evidence="8" id="KW-0333">Golgi apparatus</keyword>
<dbReference type="InterPro" id="IPR027027">
    <property type="entry name" value="GOSR2/Membrin/Bos1"/>
</dbReference>
<dbReference type="GO" id="GO:0031902">
    <property type="term" value="C:late endosome membrane"/>
    <property type="evidence" value="ECO:0007669"/>
    <property type="project" value="TreeGrafter"/>
</dbReference>
<dbReference type="AlphaFoldDB" id="A0A061B1F3"/>
<evidence type="ECO:0000256" key="1">
    <source>
        <dbReference type="ARBA" id="ARBA00004163"/>
    </source>
</evidence>
<feature type="transmembrane region" description="Helical" evidence="14">
    <location>
        <begin position="206"/>
        <end position="223"/>
    </location>
</feature>
<evidence type="ECO:0000256" key="13">
    <source>
        <dbReference type="SAM" id="MobiDB-lite"/>
    </source>
</evidence>
<feature type="compositionally biased region" description="Low complexity" evidence="13">
    <location>
        <begin position="122"/>
        <end position="133"/>
    </location>
</feature>
<feature type="region of interest" description="Disordered" evidence="13">
    <location>
        <begin position="92"/>
        <end position="140"/>
    </location>
</feature>
<dbReference type="PIRSF" id="PIRSF028865">
    <property type="entry name" value="Membrin-2"/>
    <property type="match status" value="1"/>
</dbReference>
<keyword evidence="6 12" id="KW-0653">Protein transport</keyword>
<dbReference type="OrthoDB" id="158360at2759"/>
<dbReference type="GO" id="GO:0006906">
    <property type="term" value="P:vesicle fusion"/>
    <property type="evidence" value="ECO:0007669"/>
    <property type="project" value="TreeGrafter"/>
</dbReference>
<dbReference type="GO" id="GO:0000139">
    <property type="term" value="C:Golgi membrane"/>
    <property type="evidence" value="ECO:0007669"/>
    <property type="project" value="UniProtKB-SubCell"/>
</dbReference>
<dbReference type="PhylomeDB" id="A0A061B1F3"/>
<evidence type="ECO:0000256" key="11">
    <source>
        <dbReference type="ARBA" id="ARBA00040957"/>
    </source>
</evidence>
<dbReference type="GO" id="GO:0031201">
    <property type="term" value="C:SNARE complex"/>
    <property type="evidence" value="ECO:0007669"/>
    <property type="project" value="TreeGrafter"/>
</dbReference>
<dbReference type="PANTHER" id="PTHR21230">
    <property type="entry name" value="VESICLE TRANSPORT V-SNARE PROTEIN VTI1-RELATED"/>
    <property type="match status" value="1"/>
</dbReference>
<dbReference type="GO" id="GO:0000149">
    <property type="term" value="F:SNARE binding"/>
    <property type="evidence" value="ECO:0007669"/>
    <property type="project" value="TreeGrafter"/>
</dbReference>
<comment type="similarity">
    <text evidence="10 12">Belongs to the BOS1 family.</text>
</comment>
<evidence type="ECO:0000256" key="4">
    <source>
        <dbReference type="ARBA" id="ARBA00022692"/>
    </source>
</evidence>
<dbReference type="GO" id="GO:0012507">
    <property type="term" value="C:ER to Golgi transport vesicle membrane"/>
    <property type="evidence" value="ECO:0007669"/>
    <property type="project" value="TreeGrafter"/>
</dbReference>
<evidence type="ECO:0000313" key="15">
    <source>
        <dbReference type="EMBL" id="CDR40841.1"/>
    </source>
</evidence>
<reference evidence="15" key="1">
    <citation type="journal article" date="2014" name="Genome Announc.">
        <title>Genome sequence of the yeast Cyberlindnera fabianii (Hansenula fabianii).</title>
        <authorList>
            <person name="Freel K.C."/>
            <person name="Sarilar V."/>
            <person name="Neuveglise C."/>
            <person name="Devillers H."/>
            <person name="Friedrich A."/>
            <person name="Schacherer J."/>
        </authorList>
    </citation>
    <scope>NUCLEOTIDE SEQUENCE</scope>
    <source>
        <strain evidence="15">YJS4271</strain>
    </source>
</reference>
<organism evidence="15">
    <name type="scientific">Cyberlindnera fabianii</name>
    <name type="common">Yeast</name>
    <name type="synonym">Hansenula fabianii</name>
    <dbReference type="NCBI Taxonomy" id="36022"/>
    <lineage>
        <taxon>Eukaryota</taxon>
        <taxon>Fungi</taxon>
        <taxon>Dikarya</taxon>
        <taxon>Ascomycota</taxon>
        <taxon>Saccharomycotina</taxon>
        <taxon>Saccharomycetes</taxon>
        <taxon>Phaffomycetales</taxon>
        <taxon>Phaffomycetaceae</taxon>
        <taxon>Cyberlindnera</taxon>
    </lineage>
</organism>
<gene>
    <name evidence="15" type="ORF">CYFA0S_05e05094g</name>
</gene>
<evidence type="ECO:0000256" key="6">
    <source>
        <dbReference type="ARBA" id="ARBA00022927"/>
    </source>
</evidence>
<dbReference type="EMBL" id="LK052890">
    <property type="protein sequence ID" value="CDR40841.1"/>
    <property type="molecule type" value="Genomic_DNA"/>
</dbReference>
<keyword evidence="4 14" id="KW-0812">Transmembrane</keyword>
<dbReference type="PANTHER" id="PTHR21230:SF1">
    <property type="entry name" value="GOLGI SNAP RECEPTOR COMPLEX MEMBER 2"/>
    <property type="match status" value="1"/>
</dbReference>
<keyword evidence="5" id="KW-0931">ER-Golgi transport</keyword>
<feature type="compositionally biased region" description="Polar residues" evidence="13">
    <location>
        <begin position="110"/>
        <end position="121"/>
    </location>
</feature>
<comment type="subcellular location">
    <subcellularLocation>
        <location evidence="1">Endoplasmic reticulum membrane</location>
        <topology evidence="1">Single-pass type IV membrane protein</topology>
    </subcellularLocation>
    <subcellularLocation>
        <location evidence="2">Golgi apparatus membrane</location>
        <topology evidence="2">Single-pass type IV membrane protein</topology>
    </subcellularLocation>
</comment>
<evidence type="ECO:0000256" key="5">
    <source>
        <dbReference type="ARBA" id="ARBA00022892"/>
    </source>
</evidence>
<evidence type="ECO:0000256" key="2">
    <source>
        <dbReference type="ARBA" id="ARBA00004409"/>
    </source>
</evidence>
<keyword evidence="7 14" id="KW-1133">Transmembrane helix</keyword>
<evidence type="ECO:0000256" key="12">
    <source>
        <dbReference type="PIRNR" id="PIRNR028865"/>
    </source>
</evidence>
<evidence type="ECO:0000256" key="9">
    <source>
        <dbReference type="ARBA" id="ARBA00023136"/>
    </source>
</evidence>
<proteinExistence type="inferred from homology"/>
<evidence type="ECO:0000256" key="3">
    <source>
        <dbReference type="ARBA" id="ARBA00022448"/>
    </source>
</evidence>
<evidence type="ECO:0000256" key="10">
    <source>
        <dbReference type="ARBA" id="ARBA00037983"/>
    </source>
</evidence>
<dbReference type="GO" id="GO:0015031">
    <property type="term" value="P:protein transport"/>
    <property type="evidence" value="ECO:0007669"/>
    <property type="project" value="UniProtKB-KW"/>
</dbReference>
<protein>
    <recommendedName>
        <fullName evidence="11 12">Protein transport protein BOS1</fullName>
    </recommendedName>
</protein>
<dbReference type="Pfam" id="PF12352">
    <property type="entry name" value="V-SNARE_C"/>
    <property type="match status" value="1"/>
</dbReference>
<dbReference type="GO" id="GO:0006888">
    <property type="term" value="P:endoplasmic reticulum to Golgi vesicle-mediated transport"/>
    <property type="evidence" value="ECO:0007669"/>
    <property type="project" value="TreeGrafter"/>
</dbReference>
<dbReference type="GO" id="GO:0005484">
    <property type="term" value="F:SNAP receptor activity"/>
    <property type="evidence" value="ECO:0007669"/>
    <property type="project" value="InterPro"/>
</dbReference>
<accession>A0A061B1F3</accession>
<comment type="function">
    <text evidence="12">SNARE required for protein transport between the ER and the Golgi complex.</text>
</comment>
<evidence type="ECO:0000256" key="14">
    <source>
        <dbReference type="SAM" id="Phobius"/>
    </source>
</evidence>